<evidence type="ECO:0000256" key="1">
    <source>
        <dbReference type="SAM" id="MobiDB-lite"/>
    </source>
</evidence>
<dbReference type="GO" id="GO:0016810">
    <property type="term" value="F:hydrolase activity, acting on carbon-nitrogen (but not peptide) bonds"/>
    <property type="evidence" value="ECO:0007669"/>
    <property type="project" value="InterPro"/>
</dbReference>
<protein>
    <submittedName>
        <fullName evidence="4">Amidohydrolase family protein</fullName>
    </submittedName>
</protein>
<feature type="signal peptide" evidence="2">
    <location>
        <begin position="1"/>
        <end position="21"/>
    </location>
</feature>
<dbReference type="InterPro" id="IPR057744">
    <property type="entry name" value="OTAase-like"/>
</dbReference>
<dbReference type="AlphaFoldDB" id="A0A7C9LI48"/>
<evidence type="ECO:0000313" key="4">
    <source>
        <dbReference type="EMBL" id="MUV13639.1"/>
    </source>
</evidence>
<gene>
    <name evidence="4" type="ORF">GN331_05390</name>
</gene>
<feature type="region of interest" description="Disordered" evidence="1">
    <location>
        <begin position="424"/>
        <end position="443"/>
    </location>
</feature>
<dbReference type="Proteomes" id="UP000479692">
    <property type="component" value="Unassembled WGS sequence"/>
</dbReference>
<dbReference type="SUPFAM" id="SSF51556">
    <property type="entry name" value="Metallo-dependent hydrolases"/>
    <property type="match status" value="1"/>
</dbReference>
<name>A0A7C9LI48_9GAMM</name>
<evidence type="ECO:0000313" key="5">
    <source>
        <dbReference type="Proteomes" id="UP000479692"/>
    </source>
</evidence>
<dbReference type="InterPro" id="IPR006680">
    <property type="entry name" value="Amidohydro-rel"/>
</dbReference>
<comment type="caution">
    <text evidence="4">The sequence shown here is derived from an EMBL/GenBank/DDBJ whole genome shotgun (WGS) entry which is preliminary data.</text>
</comment>
<dbReference type="Gene3D" id="2.30.40.10">
    <property type="entry name" value="Urease, subunit C, domain 1"/>
    <property type="match status" value="1"/>
</dbReference>
<dbReference type="Pfam" id="PF01979">
    <property type="entry name" value="Amidohydro_1"/>
    <property type="match status" value="1"/>
</dbReference>
<keyword evidence="5" id="KW-1185">Reference proteome</keyword>
<dbReference type="InterPro" id="IPR032466">
    <property type="entry name" value="Metal_Hydrolase"/>
</dbReference>
<dbReference type="CDD" id="cd01299">
    <property type="entry name" value="Met_dep_hydrolase_A"/>
    <property type="match status" value="1"/>
</dbReference>
<accession>A0A7C9LI48</accession>
<dbReference type="InterPro" id="IPR011059">
    <property type="entry name" value="Metal-dep_hydrolase_composite"/>
</dbReference>
<dbReference type="PANTHER" id="PTHR43135:SF3">
    <property type="entry name" value="ALPHA-D-RIBOSE 1-METHYLPHOSPHONATE 5-TRIPHOSPHATE DIPHOSPHATASE"/>
    <property type="match status" value="1"/>
</dbReference>
<dbReference type="RefSeq" id="WP_156640822.1">
    <property type="nucleotide sequence ID" value="NZ_WOXT01000001.1"/>
</dbReference>
<dbReference type="EMBL" id="WOXT01000001">
    <property type="protein sequence ID" value="MUV13639.1"/>
    <property type="molecule type" value="Genomic_DNA"/>
</dbReference>
<evidence type="ECO:0000259" key="3">
    <source>
        <dbReference type="Pfam" id="PF01979"/>
    </source>
</evidence>
<dbReference type="PANTHER" id="PTHR43135">
    <property type="entry name" value="ALPHA-D-RIBOSE 1-METHYLPHOSPHONATE 5-TRIPHOSPHATE DIPHOSPHATASE"/>
    <property type="match status" value="1"/>
</dbReference>
<dbReference type="Gene3D" id="3.20.20.140">
    <property type="entry name" value="Metal-dependent hydrolases"/>
    <property type="match status" value="1"/>
</dbReference>
<keyword evidence="4" id="KW-0378">Hydrolase</keyword>
<feature type="chain" id="PRO_5028824084" evidence="2">
    <location>
        <begin position="22"/>
        <end position="443"/>
    </location>
</feature>
<dbReference type="SUPFAM" id="SSF51338">
    <property type="entry name" value="Composite domain of metallo-dependent hydrolases"/>
    <property type="match status" value="1"/>
</dbReference>
<keyword evidence="2" id="KW-0732">Signal</keyword>
<sequence>MTSSKLFTALLLAMAAAPAFAQTVVVHAGRMVDVDRGDVLTDRAITIANGRVVRVEPWSDALARNAKVVDWSRYTVLPGLMDMHTHLSDEAQSADPGAPLKSNPARDAFIGAKNAWDTVRAGFTTVRDVGTYRGLSDVQLRNAINAGLIPGPRMFVAGGYITVSGGGGEITGLPKGTVVPDVFRVGVADNERQVRQKVNSLFDNGVDFIKVIATGAVLAEGTEPGHSEYTEAEIHAAVEEAAKHHSFVAAHAHGAEGIKNATRAGARSIEHGSLMDDESIALMKQHGTWLVADIYNGDFIDTVGRAEGWSKDILRKNIETTQTQRDGFRKAVAAGVNIAYGTDSGVYPHGDNGRQFAYMVRYGMTPMQAIQSATIQSARLLGREGELGSIAPGKFADLIAVDGDPIANIDVLRDVRAVIKNGERVCDGPDECGPPDPEHTNGK</sequence>
<feature type="domain" description="Amidohydrolase-related" evidence="3">
    <location>
        <begin position="75"/>
        <end position="425"/>
    </location>
</feature>
<organism evidence="4 5">
    <name type="scientific">Noviluteimonas gilva</name>
    <dbReference type="NCBI Taxonomy" id="2682097"/>
    <lineage>
        <taxon>Bacteria</taxon>
        <taxon>Pseudomonadati</taxon>
        <taxon>Pseudomonadota</taxon>
        <taxon>Gammaproteobacteria</taxon>
        <taxon>Lysobacterales</taxon>
        <taxon>Lysobacteraceae</taxon>
        <taxon>Noviluteimonas</taxon>
    </lineage>
</organism>
<dbReference type="InterPro" id="IPR051781">
    <property type="entry name" value="Metallo-dep_Hydrolase"/>
</dbReference>
<evidence type="ECO:0000256" key="2">
    <source>
        <dbReference type="SAM" id="SignalP"/>
    </source>
</evidence>
<reference evidence="4 5" key="1">
    <citation type="submission" date="2019-12" db="EMBL/GenBank/DDBJ databases">
        <authorList>
            <person name="Xu J."/>
        </authorList>
    </citation>
    <scope>NUCLEOTIDE SEQUENCE [LARGE SCALE GENOMIC DNA]</scope>
    <source>
        <strain evidence="4 5">HX-5-24</strain>
    </source>
</reference>
<proteinExistence type="predicted"/>